<reference evidence="1" key="1">
    <citation type="submission" date="2015-02" db="EMBL/GenBank/DDBJ databases">
        <title>A novel member of the family Ruminococcaceae isolated from human feces.</title>
        <authorList>
            <person name="Shkoporov A.N."/>
            <person name="Chaplin A.V."/>
            <person name="Motuzova O.V."/>
            <person name="Kafarskaia L.I."/>
            <person name="Khokhlova E.V."/>
            <person name="Efimov B.A."/>
        </authorList>
    </citation>
    <scope>NUCLEOTIDE SEQUENCE [LARGE SCALE GENOMIC DNA]</scope>
    <source>
        <strain evidence="1">585-1</strain>
    </source>
</reference>
<evidence type="ECO:0000313" key="1">
    <source>
        <dbReference type="EMBL" id="KJF39203.1"/>
    </source>
</evidence>
<evidence type="ECO:0000313" key="2">
    <source>
        <dbReference type="EMBL" id="KUE75346.1"/>
    </source>
</evidence>
<gene>
    <name evidence="2" type="ORF">ASJ35_14195</name>
    <name evidence="1" type="ORF">TQ39_13405</name>
</gene>
<accession>A0A0W7TND0</accession>
<dbReference type="GeneID" id="42857562"/>
<protein>
    <submittedName>
        <fullName evidence="1">Uncharacterized protein</fullName>
    </submittedName>
</protein>
<accession>A0A0D8J0B2</accession>
<organism evidence="1 3">
    <name type="scientific">Ruthenibacterium lactatiformans</name>
    <dbReference type="NCBI Taxonomy" id="1550024"/>
    <lineage>
        <taxon>Bacteria</taxon>
        <taxon>Bacillati</taxon>
        <taxon>Bacillota</taxon>
        <taxon>Clostridia</taxon>
        <taxon>Eubacteriales</taxon>
        <taxon>Oscillospiraceae</taxon>
        <taxon>Ruthenibacterium</taxon>
    </lineage>
</organism>
<dbReference type="EMBL" id="LMUA01000023">
    <property type="protein sequence ID" value="KUE75346.1"/>
    <property type="molecule type" value="Genomic_DNA"/>
</dbReference>
<dbReference type="RefSeq" id="WP_050005889.1">
    <property type="nucleotide sequence ID" value="NZ_CAOJUJ010000006.1"/>
</dbReference>
<dbReference type="Proteomes" id="UP000053433">
    <property type="component" value="Unassembled WGS sequence"/>
</dbReference>
<dbReference type="AlphaFoldDB" id="A0A0D8J0B2"/>
<dbReference type="Proteomes" id="UP000032483">
    <property type="component" value="Unassembled WGS sequence"/>
</dbReference>
<dbReference type="EMBL" id="JXXK01000021">
    <property type="protein sequence ID" value="KJF39203.1"/>
    <property type="molecule type" value="Genomic_DNA"/>
</dbReference>
<reference evidence="2 4" key="2">
    <citation type="submission" date="2015-10" db="EMBL/GenBank/DDBJ databases">
        <title>A novel member of the family Ruminococcaceae isolated from human faeces.</title>
        <authorList>
            <person name="Shkoporov A.N."/>
            <person name="Chaplin A.V."/>
            <person name="Motuzova O.V."/>
            <person name="Kafarskaia L.I."/>
            <person name="Efimov B.A."/>
        </authorList>
    </citation>
    <scope>NUCLEOTIDE SEQUENCE [LARGE SCALE GENOMIC DNA]</scope>
    <source>
        <strain evidence="2 4">668</strain>
    </source>
</reference>
<keyword evidence="3" id="KW-1185">Reference proteome</keyword>
<evidence type="ECO:0000313" key="3">
    <source>
        <dbReference type="Proteomes" id="UP000032483"/>
    </source>
</evidence>
<comment type="caution">
    <text evidence="1">The sequence shown here is derived from an EMBL/GenBank/DDBJ whole genome shotgun (WGS) entry which is preliminary data.</text>
</comment>
<evidence type="ECO:0000313" key="4">
    <source>
        <dbReference type="Proteomes" id="UP000053433"/>
    </source>
</evidence>
<name>A0A0D8J0B2_9FIRM</name>
<proteinExistence type="predicted"/>
<sequence length="72" mass="7853">MKPNSSKLLSDVKELAQNARAGFALRVSMPYGTPDGTEITENDIVLIVRETDLAISRLAEAIETMAEFIADN</sequence>